<evidence type="ECO:0000313" key="13">
    <source>
        <dbReference type="EMBL" id="SFE41344.1"/>
    </source>
</evidence>
<comment type="similarity">
    <text evidence="2 12">Belongs to the CorA metal ion transporter (MIT) (TC 1.A.35) family.</text>
</comment>
<dbReference type="RefSeq" id="WP_096327945.1">
    <property type="nucleotide sequence ID" value="NZ_FOMX01000013.1"/>
</dbReference>
<proteinExistence type="inferred from homology"/>
<evidence type="ECO:0000256" key="12">
    <source>
        <dbReference type="RuleBase" id="RU362010"/>
    </source>
</evidence>
<keyword evidence="14" id="KW-1185">Reference proteome</keyword>
<keyword evidence="8 12" id="KW-0406">Ion transport</keyword>
<comment type="caution">
    <text evidence="12">Lacks conserved residue(s) required for the propagation of feature annotation.</text>
</comment>
<evidence type="ECO:0000256" key="11">
    <source>
        <dbReference type="ARBA" id="ARBA00045497"/>
    </source>
</evidence>
<dbReference type="PANTHER" id="PTHR46494">
    <property type="entry name" value="CORA FAMILY METAL ION TRANSPORTER (EUROFUNG)"/>
    <property type="match status" value="1"/>
</dbReference>
<keyword evidence="3 12" id="KW-0813">Transport</keyword>
<evidence type="ECO:0000256" key="3">
    <source>
        <dbReference type="ARBA" id="ARBA00022448"/>
    </source>
</evidence>
<dbReference type="GO" id="GO:0005886">
    <property type="term" value="C:plasma membrane"/>
    <property type="evidence" value="ECO:0007669"/>
    <property type="project" value="UniProtKB-SubCell"/>
</dbReference>
<dbReference type="Pfam" id="PF01544">
    <property type="entry name" value="CorA"/>
    <property type="match status" value="1"/>
</dbReference>
<dbReference type="PANTHER" id="PTHR46494:SF1">
    <property type="entry name" value="CORA FAMILY METAL ION TRANSPORTER (EUROFUNG)"/>
    <property type="match status" value="1"/>
</dbReference>
<protein>
    <recommendedName>
        <fullName evidence="12">Magnesium transport protein CorA</fullName>
    </recommendedName>
</protein>
<dbReference type="InterPro" id="IPR004488">
    <property type="entry name" value="Mg/Co-transport_prot_CorA"/>
</dbReference>
<comment type="subcellular location">
    <subcellularLocation>
        <location evidence="1">Cell membrane</location>
        <topology evidence="1">Multi-pass membrane protein</topology>
    </subcellularLocation>
    <subcellularLocation>
        <location evidence="12">Membrane</location>
        <topology evidence="12">Multi-pass membrane protein</topology>
    </subcellularLocation>
</comment>
<dbReference type="Gene3D" id="1.20.58.340">
    <property type="entry name" value="Magnesium transport protein CorA, transmembrane region"/>
    <property type="match status" value="2"/>
</dbReference>
<dbReference type="FunFam" id="1.20.58.340:FF:000004">
    <property type="entry name" value="Magnesium transport protein CorA"/>
    <property type="match status" value="1"/>
</dbReference>
<dbReference type="OrthoDB" id="9803416at2"/>
<feature type="transmembrane region" description="Helical" evidence="12">
    <location>
        <begin position="300"/>
        <end position="320"/>
    </location>
</feature>
<dbReference type="Gene3D" id="3.30.460.20">
    <property type="entry name" value="CorA soluble domain-like"/>
    <property type="match status" value="1"/>
</dbReference>
<evidence type="ECO:0000256" key="5">
    <source>
        <dbReference type="ARBA" id="ARBA00022692"/>
    </source>
</evidence>
<dbReference type="InterPro" id="IPR045863">
    <property type="entry name" value="CorA_TM1_TM2"/>
</dbReference>
<dbReference type="Proteomes" id="UP000199400">
    <property type="component" value="Unassembled WGS sequence"/>
</dbReference>
<dbReference type="STRING" id="54.SAMN02745121_04176"/>
<dbReference type="EMBL" id="FOMX01000013">
    <property type="protein sequence ID" value="SFE41344.1"/>
    <property type="molecule type" value="Genomic_DNA"/>
</dbReference>
<sequence length="326" mass="37642">MFTLHAFHPTRGHWNETDLGAVSRLLAEPDVTIWLDLQDPTDEEARVLSEVFHFHPLAIEDMLHDYGHPKLDVYDDYVFLIVHGVDFHSLDLDNGFVVNTLELDIFAGPRYVVTHHSDNPLRSVSELHRDVCDPCHRPWISVRVLHRLLDRLVDNYLPVMDKIGARLDVLEDLIIHRPEPEHLELVLDAKKTINRLRRITGHQRLILESLARGHIDLIPRESIAFFRDIYDHFVRVADISEANREGVQAAVEAYLSVSANKTNEIMKVLTQISTVMLPLTFIAGIYGMNFDIMPELRWTFGYPFALGLMAVTAAGLILWFRRRHWL</sequence>
<evidence type="ECO:0000256" key="4">
    <source>
        <dbReference type="ARBA" id="ARBA00022475"/>
    </source>
</evidence>
<dbReference type="GO" id="GO:0000287">
    <property type="term" value="F:magnesium ion binding"/>
    <property type="evidence" value="ECO:0007669"/>
    <property type="project" value="TreeGrafter"/>
</dbReference>
<evidence type="ECO:0000256" key="8">
    <source>
        <dbReference type="ARBA" id="ARBA00023065"/>
    </source>
</evidence>
<keyword evidence="5 12" id="KW-0812">Transmembrane</keyword>
<evidence type="ECO:0000256" key="7">
    <source>
        <dbReference type="ARBA" id="ARBA00022989"/>
    </source>
</evidence>
<keyword evidence="4 12" id="KW-1003">Cell membrane</keyword>
<comment type="catalytic activity">
    <reaction evidence="10">
        <text>Mg(2+)(in) = Mg(2+)(out)</text>
        <dbReference type="Rhea" id="RHEA:29827"/>
        <dbReference type="ChEBI" id="CHEBI:18420"/>
    </reaction>
</comment>
<dbReference type="InterPro" id="IPR045861">
    <property type="entry name" value="CorA_cytoplasmic_dom"/>
</dbReference>
<organism evidence="13 14">
    <name type="scientific">Nannocystis exedens</name>
    <dbReference type="NCBI Taxonomy" id="54"/>
    <lineage>
        <taxon>Bacteria</taxon>
        <taxon>Pseudomonadati</taxon>
        <taxon>Myxococcota</taxon>
        <taxon>Polyangia</taxon>
        <taxon>Nannocystales</taxon>
        <taxon>Nannocystaceae</taxon>
        <taxon>Nannocystis</taxon>
    </lineage>
</organism>
<keyword evidence="9 12" id="KW-0472">Membrane</keyword>
<dbReference type="NCBIfam" id="TIGR00383">
    <property type="entry name" value="corA"/>
    <property type="match status" value="1"/>
</dbReference>
<evidence type="ECO:0000313" key="14">
    <source>
        <dbReference type="Proteomes" id="UP000199400"/>
    </source>
</evidence>
<dbReference type="AlphaFoldDB" id="A0A1I2ABD8"/>
<name>A0A1I2ABD8_9BACT</name>
<dbReference type="GO" id="GO:0050897">
    <property type="term" value="F:cobalt ion binding"/>
    <property type="evidence" value="ECO:0007669"/>
    <property type="project" value="TreeGrafter"/>
</dbReference>
<accession>A0A1I2ABD8</accession>
<evidence type="ECO:0000256" key="2">
    <source>
        <dbReference type="ARBA" id="ARBA00009765"/>
    </source>
</evidence>
<dbReference type="SUPFAM" id="SSF143865">
    <property type="entry name" value="CorA soluble domain-like"/>
    <property type="match status" value="1"/>
</dbReference>
<comment type="function">
    <text evidence="11">Mediates influx of magnesium ions. Alternates between open and closed states. Activated by low cytoplasmic Mg(2+) levels. Inactive when cytoplasmic Mg(2+) levels are high.</text>
</comment>
<dbReference type="SUPFAM" id="SSF144083">
    <property type="entry name" value="Magnesium transport protein CorA, transmembrane region"/>
    <property type="match status" value="1"/>
</dbReference>
<reference evidence="14" key="1">
    <citation type="submission" date="2016-10" db="EMBL/GenBank/DDBJ databases">
        <authorList>
            <person name="Varghese N."/>
            <person name="Submissions S."/>
        </authorList>
    </citation>
    <scope>NUCLEOTIDE SEQUENCE [LARGE SCALE GENOMIC DNA]</scope>
    <source>
        <strain evidence="14">ATCC 25963</strain>
    </source>
</reference>
<dbReference type="InterPro" id="IPR002523">
    <property type="entry name" value="MgTranspt_CorA/ZnTranspt_ZntB"/>
</dbReference>
<evidence type="ECO:0000256" key="6">
    <source>
        <dbReference type="ARBA" id="ARBA00022842"/>
    </source>
</evidence>
<evidence type="ECO:0000256" key="9">
    <source>
        <dbReference type="ARBA" id="ARBA00023136"/>
    </source>
</evidence>
<keyword evidence="6 12" id="KW-0460">Magnesium</keyword>
<dbReference type="GO" id="GO:0015087">
    <property type="term" value="F:cobalt ion transmembrane transporter activity"/>
    <property type="evidence" value="ECO:0007669"/>
    <property type="project" value="UniProtKB-UniRule"/>
</dbReference>
<evidence type="ECO:0000256" key="1">
    <source>
        <dbReference type="ARBA" id="ARBA00004651"/>
    </source>
</evidence>
<dbReference type="GO" id="GO:0015095">
    <property type="term" value="F:magnesium ion transmembrane transporter activity"/>
    <property type="evidence" value="ECO:0007669"/>
    <property type="project" value="UniProtKB-UniRule"/>
</dbReference>
<evidence type="ECO:0000256" key="10">
    <source>
        <dbReference type="ARBA" id="ARBA00034269"/>
    </source>
</evidence>
<dbReference type="CDD" id="cd12822">
    <property type="entry name" value="TmCorA-like"/>
    <property type="match status" value="1"/>
</dbReference>
<keyword evidence="7 12" id="KW-1133">Transmembrane helix</keyword>
<gene>
    <name evidence="12" type="primary">corA</name>
    <name evidence="13" type="ORF">SAMN02745121_04176</name>
</gene>